<reference evidence="3" key="1">
    <citation type="submission" date="2022-05" db="EMBL/GenBank/DDBJ databases">
        <authorList>
            <person name="Sun X."/>
        </authorList>
    </citation>
    <scope>NUCLEOTIDE SEQUENCE</scope>
    <source>
        <strain evidence="3">Ai-910</strain>
    </source>
</reference>
<dbReference type="AlphaFoldDB" id="A0A9J6ZRF2"/>
<reference evidence="3" key="2">
    <citation type="submission" date="2022-06" db="EMBL/GenBank/DDBJ databases">
        <title>Xiashengella guii gen. nov. sp. nov., a bacterium isolated form anaerobic digestion tank.</title>
        <authorList>
            <person name="Huang H."/>
        </authorList>
    </citation>
    <scope>NUCLEOTIDE SEQUENCE</scope>
    <source>
        <strain evidence="3">Ai-910</strain>
    </source>
</reference>
<dbReference type="InterPro" id="IPR037066">
    <property type="entry name" value="Plug_dom_sf"/>
</dbReference>
<protein>
    <submittedName>
        <fullName evidence="3">Carboxypeptidase-like regulatory domain-containing protein</fullName>
    </submittedName>
</protein>
<evidence type="ECO:0000259" key="2">
    <source>
        <dbReference type="Pfam" id="PF07715"/>
    </source>
</evidence>
<feature type="domain" description="TonB-dependent receptor plug" evidence="2">
    <location>
        <begin position="143"/>
        <end position="214"/>
    </location>
</feature>
<dbReference type="SUPFAM" id="SSF56935">
    <property type="entry name" value="Porins"/>
    <property type="match status" value="1"/>
</dbReference>
<dbReference type="Gene3D" id="2.60.40.1120">
    <property type="entry name" value="Carboxypeptidase-like, regulatory domain"/>
    <property type="match status" value="1"/>
</dbReference>
<dbReference type="InterPro" id="IPR012910">
    <property type="entry name" value="Plug_dom"/>
</dbReference>
<sequence length="380" mass="40708">MKVSNIKKRLFLGTMFLYLLGSTHPLEASLPESIFFAQTNSKVSGTVKDATGVVPGANLIEKGNPTNGTVSDINGNFSISIPEGSTLVVSAIGYKTQEITITNPSAQLNILLEEDVLLLDDVVVTALGIRRDRKALGYGLEEVQGEAFTKARETNVINSMAGRVAGLVVSQTAGGPSGSTRVLLRGNTEITGNNQPLYVVDGVPLDNTNYGSAGTYGGYDLGDGISAISPDLEPGVYKLTGKAADNKALYFYSNGELVTDLDVTFTAVTVLFEGHHYVSWDYEDGNPNKTFNLIGKDVFAAMSPGTVINIYYSLNPDAGYWQMQTTTAWWTQLPGTGTTDLVGDGVIELVLTQEMLDLIQAQDGFLCVGHGYYVDRVTLD</sequence>
<keyword evidence="3" id="KW-0645">Protease</keyword>
<feature type="signal peptide" evidence="1">
    <location>
        <begin position="1"/>
        <end position="28"/>
    </location>
</feature>
<dbReference type="EMBL" id="CP098400">
    <property type="protein sequence ID" value="URW80163.1"/>
    <property type="molecule type" value="Genomic_DNA"/>
</dbReference>
<keyword evidence="1" id="KW-0732">Signal</keyword>
<name>A0A9J6ZRF2_9BACT</name>
<dbReference type="SUPFAM" id="SSF49464">
    <property type="entry name" value="Carboxypeptidase regulatory domain-like"/>
    <property type="match status" value="1"/>
</dbReference>
<proteinExistence type="predicted"/>
<dbReference type="Pfam" id="PF07715">
    <property type="entry name" value="Plug"/>
    <property type="match status" value="1"/>
</dbReference>
<accession>A0A9J6ZRF2</accession>
<dbReference type="InterPro" id="IPR008969">
    <property type="entry name" value="CarboxyPept-like_regulatory"/>
</dbReference>
<keyword evidence="4" id="KW-1185">Reference proteome</keyword>
<keyword evidence="3" id="KW-0121">Carboxypeptidase</keyword>
<dbReference type="RefSeq" id="WP_250724285.1">
    <property type="nucleotide sequence ID" value="NZ_CP098400.1"/>
</dbReference>
<gene>
    <name evidence="3" type="ORF">M9189_02150</name>
</gene>
<feature type="chain" id="PRO_5039932304" evidence="1">
    <location>
        <begin position="29"/>
        <end position="380"/>
    </location>
</feature>
<keyword evidence="3" id="KW-0378">Hydrolase</keyword>
<dbReference type="Gene3D" id="2.170.130.10">
    <property type="entry name" value="TonB-dependent receptor, plug domain"/>
    <property type="match status" value="1"/>
</dbReference>
<dbReference type="KEGG" id="alkq:M9189_02150"/>
<evidence type="ECO:0000256" key="1">
    <source>
        <dbReference type="SAM" id="SignalP"/>
    </source>
</evidence>
<evidence type="ECO:0000313" key="3">
    <source>
        <dbReference type="EMBL" id="URW80163.1"/>
    </source>
</evidence>
<dbReference type="GO" id="GO:0004180">
    <property type="term" value="F:carboxypeptidase activity"/>
    <property type="evidence" value="ECO:0007669"/>
    <property type="project" value="UniProtKB-KW"/>
</dbReference>
<dbReference type="Pfam" id="PF13715">
    <property type="entry name" value="CarbopepD_reg_2"/>
    <property type="match status" value="1"/>
</dbReference>
<organism evidence="3 4">
    <name type="scientific">Xiashengella succiniciproducens</name>
    <dbReference type="NCBI Taxonomy" id="2949635"/>
    <lineage>
        <taxon>Bacteria</taxon>
        <taxon>Pseudomonadati</taxon>
        <taxon>Bacteroidota</taxon>
        <taxon>Bacteroidia</taxon>
        <taxon>Marinilabiliales</taxon>
        <taxon>Marinilabiliaceae</taxon>
        <taxon>Xiashengella</taxon>
    </lineage>
</organism>
<dbReference type="Proteomes" id="UP001056426">
    <property type="component" value="Chromosome"/>
</dbReference>
<evidence type="ECO:0000313" key="4">
    <source>
        <dbReference type="Proteomes" id="UP001056426"/>
    </source>
</evidence>